<dbReference type="CDD" id="cd07045">
    <property type="entry name" value="BMC_CcmK_like"/>
    <property type="match status" value="1"/>
</dbReference>
<dbReference type="RefSeq" id="WP_218593585.1">
    <property type="nucleotide sequence ID" value="NZ_JADQDE010000196.1"/>
</dbReference>
<dbReference type="InterPro" id="IPR044872">
    <property type="entry name" value="CcmK/CsoS1_BMC"/>
</dbReference>
<evidence type="ECO:0000256" key="1">
    <source>
        <dbReference type="PROSITE-ProRule" id="PRU01278"/>
    </source>
</evidence>
<organism evidence="3 4">
    <name type="scientific">Pseudonocardia oceani</name>
    <dbReference type="NCBI Taxonomy" id="2792013"/>
    <lineage>
        <taxon>Bacteria</taxon>
        <taxon>Bacillati</taxon>
        <taxon>Actinomycetota</taxon>
        <taxon>Actinomycetes</taxon>
        <taxon>Pseudonocardiales</taxon>
        <taxon>Pseudonocardiaceae</taxon>
        <taxon>Pseudonocardia</taxon>
    </lineage>
</organism>
<evidence type="ECO:0000313" key="4">
    <source>
        <dbReference type="Proteomes" id="UP000694300"/>
    </source>
</evidence>
<evidence type="ECO:0000259" key="2">
    <source>
        <dbReference type="PROSITE" id="PS51930"/>
    </source>
</evidence>
<dbReference type="PROSITE" id="PS51930">
    <property type="entry name" value="BMC_2"/>
    <property type="match status" value="1"/>
</dbReference>
<dbReference type="Proteomes" id="UP000694300">
    <property type="component" value="Unassembled WGS sequence"/>
</dbReference>
<keyword evidence="4" id="KW-1185">Reference proteome</keyword>
<reference evidence="3 4" key="1">
    <citation type="submission" date="2020-11" db="EMBL/GenBank/DDBJ databases">
        <title>Pseudonocardia abyssalis sp. nov. and Pseudonocardia oceani sp. nov., description and phylogenomic analysis of two novel actinomycetes isolated from the deep Southern Ocean.</title>
        <authorList>
            <person name="Parra J."/>
        </authorList>
    </citation>
    <scope>NUCLEOTIDE SEQUENCE [LARGE SCALE GENOMIC DNA]</scope>
    <source>
        <strain evidence="4">KRD185</strain>
    </source>
</reference>
<feature type="domain" description="BMC" evidence="2">
    <location>
        <begin position="4"/>
        <end position="88"/>
    </location>
</feature>
<proteinExistence type="inferred from homology"/>
<comment type="caution">
    <text evidence="3">The sequence shown here is derived from an EMBL/GenBank/DDBJ whole genome shotgun (WGS) entry which is preliminary data.</text>
</comment>
<dbReference type="SMART" id="SM00877">
    <property type="entry name" value="BMC"/>
    <property type="match status" value="1"/>
</dbReference>
<dbReference type="Pfam" id="PF00936">
    <property type="entry name" value="BMC"/>
    <property type="match status" value="1"/>
</dbReference>
<gene>
    <name evidence="3" type="ORF">I4I82_29500</name>
</gene>
<dbReference type="EMBL" id="JADQDF010000001">
    <property type="protein sequence ID" value="MBW0131781.1"/>
    <property type="molecule type" value="Genomic_DNA"/>
</dbReference>
<sequence length="95" mass="9629">MAGAVGFIETKGLVGAIEAADAMVKAANVEIEGYRTLRNGQVSIVVRGDVGAVNAAVDAGKAAALRVGELYASHIIARPHGETEDVLGQAITPTS</sequence>
<evidence type="ECO:0000313" key="3">
    <source>
        <dbReference type="EMBL" id="MBW0131781.1"/>
    </source>
</evidence>
<dbReference type="InterPro" id="IPR000249">
    <property type="entry name" value="BMC_dom"/>
</dbReference>
<name>A0ABS6UHQ3_9PSEU</name>
<dbReference type="InterPro" id="IPR050575">
    <property type="entry name" value="BMC_shell"/>
</dbReference>
<comment type="similarity">
    <text evidence="1">Belongs to the bacterial microcompartments protein family.</text>
</comment>
<dbReference type="PANTHER" id="PTHR33941:SF11">
    <property type="entry name" value="BACTERIAL MICROCOMPARTMENT SHELL PROTEIN PDUJ"/>
    <property type="match status" value="1"/>
</dbReference>
<dbReference type="PANTHER" id="PTHR33941">
    <property type="entry name" value="PROPANEDIOL UTILIZATION PROTEIN PDUA"/>
    <property type="match status" value="1"/>
</dbReference>
<protein>
    <submittedName>
        <fullName evidence="3">BMC domain-containing protein</fullName>
    </submittedName>
</protein>
<accession>A0ABS6UHQ3</accession>